<gene>
    <name evidence="1" type="ORF">DJ568_15590</name>
</gene>
<dbReference type="Pfam" id="PF08837">
    <property type="entry name" value="DUF1810"/>
    <property type="match status" value="1"/>
</dbReference>
<dbReference type="OrthoDB" id="9801870at2"/>
<reference evidence="1 2" key="1">
    <citation type="submission" date="2018-05" db="EMBL/GenBank/DDBJ databases">
        <title>Mucilaginibacter hurinus sp. nov., isolated from briquette warehouse soil.</title>
        <authorList>
            <person name="Choi L."/>
        </authorList>
    </citation>
    <scope>NUCLEOTIDE SEQUENCE [LARGE SCALE GENOMIC DNA]</scope>
    <source>
        <strain evidence="1 2">ZR32</strain>
    </source>
</reference>
<comment type="caution">
    <text evidence="1">The sequence shown here is derived from an EMBL/GenBank/DDBJ whole genome shotgun (WGS) entry which is preliminary data.</text>
</comment>
<evidence type="ECO:0000313" key="1">
    <source>
        <dbReference type="EMBL" id="RCH53961.1"/>
    </source>
</evidence>
<protein>
    <submittedName>
        <fullName evidence="1">DUF1810 domain-containing protein</fullName>
    </submittedName>
</protein>
<accession>A0A367GMP8</accession>
<dbReference type="EMBL" id="QGDC01000009">
    <property type="protein sequence ID" value="RCH53961.1"/>
    <property type="molecule type" value="Genomic_DNA"/>
</dbReference>
<dbReference type="AlphaFoldDB" id="A0A367GMP8"/>
<dbReference type="SUPFAM" id="SSF140736">
    <property type="entry name" value="Rv1873-like"/>
    <property type="match status" value="1"/>
</dbReference>
<sequence>MNNYNSTLQRFIDAQQHDYETALAEIKAGRKRSHWMWYIFPQMAGLGMSDTSRFYAIENIDEAGAYLAHETLGPRLIELCRALLQLQTDNPHHVFGSPDDQKLQSSMTLFEAVPASSPVFGQVLAKFYGGLRDQRTLSLIRQA</sequence>
<dbReference type="InterPro" id="IPR036287">
    <property type="entry name" value="Rv1873-like_sf"/>
</dbReference>
<name>A0A367GMP8_9SPHI</name>
<proteinExistence type="predicted"/>
<organism evidence="1 2">
    <name type="scientific">Mucilaginibacter hurinus</name>
    <dbReference type="NCBI Taxonomy" id="2201324"/>
    <lineage>
        <taxon>Bacteria</taxon>
        <taxon>Pseudomonadati</taxon>
        <taxon>Bacteroidota</taxon>
        <taxon>Sphingobacteriia</taxon>
        <taxon>Sphingobacteriales</taxon>
        <taxon>Sphingobacteriaceae</taxon>
        <taxon>Mucilaginibacter</taxon>
    </lineage>
</organism>
<dbReference type="Gene3D" id="1.25.40.380">
    <property type="entry name" value="Protein of unknown function DUF1810"/>
    <property type="match status" value="1"/>
</dbReference>
<evidence type="ECO:0000313" key="2">
    <source>
        <dbReference type="Proteomes" id="UP000253209"/>
    </source>
</evidence>
<dbReference type="InterPro" id="IPR014937">
    <property type="entry name" value="DUF1810"/>
</dbReference>
<keyword evidence="2" id="KW-1185">Reference proteome</keyword>
<dbReference type="RefSeq" id="WP_114006224.1">
    <property type="nucleotide sequence ID" value="NZ_QGDC01000009.1"/>
</dbReference>
<dbReference type="Proteomes" id="UP000253209">
    <property type="component" value="Unassembled WGS sequence"/>
</dbReference>
<dbReference type="PIRSF" id="PIRSF008546">
    <property type="entry name" value="UCP008546"/>
    <property type="match status" value="1"/>
</dbReference>